<name>A0A173U091_9FIRM</name>
<dbReference type="Proteomes" id="UP000095390">
    <property type="component" value="Unassembled WGS sequence"/>
</dbReference>
<keyword evidence="1" id="KW-0812">Transmembrane</keyword>
<evidence type="ECO:0000313" key="3">
    <source>
        <dbReference type="EMBL" id="CUO93412.1"/>
    </source>
</evidence>
<proteinExistence type="predicted"/>
<protein>
    <submittedName>
        <fullName evidence="2">Uncharacterized protein</fullName>
    </submittedName>
</protein>
<dbReference type="RefSeq" id="WP_005343992.1">
    <property type="nucleotide sequence ID" value="NZ_BLYK01000139.1"/>
</dbReference>
<feature type="transmembrane region" description="Helical" evidence="1">
    <location>
        <begin position="20"/>
        <end position="42"/>
    </location>
</feature>
<dbReference type="InterPro" id="IPR038750">
    <property type="entry name" value="YczE/YyaS-like"/>
</dbReference>
<evidence type="ECO:0000313" key="2">
    <source>
        <dbReference type="EMBL" id="CUN08492.1"/>
    </source>
</evidence>
<evidence type="ECO:0000313" key="5">
    <source>
        <dbReference type="Proteomes" id="UP000095679"/>
    </source>
</evidence>
<dbReference type="Pfam" id="PF19700">
    <property type="entry name" value="DUF6198"/>
    <property type="match status" value="1"/>
</dbReference>
<gene>
    <name evidence="3" type="ORF">ERS852450_02696</name>
    <name evidence="2" type="ORF">ERS852578_02086</name>
</gene>
<evidence type="ECO:0000313" key="4">
    <source>
        <dbReference type="Proteomes" id="UP000095390"/>
    </source>
</evidence>
<dbReference type="EMBL" id="CYYC01000026">
    <property type="protein sequence ID" value="CUN08492.1"/>
    <property type="molecule type" value="Genomic_DNA"/>
</dbReference>
<dbReference type="GeneID" id="75049951"/>
<keyword evidence="1" id="KW-1133">Transmembrane helix</keyword>
<organism evidence="2 4">
    <name type="scientific">Anaerobutyricum hallii</name>
    <dbReference type="NCBI Taxonomy" id="39488"/>
    <lineage>
        <taxon>Bacteria</taxon>
        <taxon>Bacillati</taxon>
        <taxon>Bacillota</taxon>
        <taxon>Clostridia</taxon>
        <taxon>Lachnospirales</taxon>
        <taxon>Lachnospiraceae</taxon>
        <taxon>Anaerobutyricum</taxon>
    </lineage>
</organism>
<accession>A0A173U091</accession>
<reference evidence="4 5" key="1">
    <citation type="submission" date="2015-09" db="EMBL/GenBank/DDBJ databases">
        <authorList>
            <consortium name="Pathogen Informatics"/>
        </authorList>
    </citation>
    <scope>NUCLEOTIDE SEQUENCE [LARGE SCALE GENOMIC DNA]</scope>
    <source>
        <strain evidence="3 5">2789STDY5834835</strain>
        <strain evidence="2 4">2789STDY5834966</strain>
    </source>
</reference>
<dbReference type="AlphaFoldDB" id="A0A173U091"/>
<keyword evidence="1" id="KW-0472">Membrane</keyword>
<dbReference type="EMBL" id="CYZL01000031">
    <property type="protein sequence ID" value="CUO93412.1"/>
    <property type="molecule type" value="Genomic_DNA"/>
</dbReference>
<sequence length="57" mass="6044">MVTISLISCLLTLRRLGSVGVGTIIAAVLVGTVLGFVTRLFGVKRDAILYPKGRISK</sequence>
<evidence type="ECO:0000256" key="1">
    <source>
        <dbReference type="SAM" id="Phobius"/>
    </source>
</evidence>
<dbReference type="Proteomes" id="UP000095679">
    <property type="component" value="Unassembled WGS sequence"/>
</dbReference>